<dbReference type="EMBL" id="RCOR01000012">
    <property type="protein sequence ID" value="RSN70246.1"/>
    <property type="molecule type" value="Genomic_DNA"/>
</dbReference>
<reference evidence="1 2" key="1">
    <citation type="submission" date="2018-10" db="EMBL/GenBank/DDBJ databases">
        <title>Co-occurring genomic capacity for anaerobic methane metabolism and dissimilatory sulfite reduction discovered in the Korarchaeota.</title>
        <authorList>
            <person name="Mckay L.J."/>
            <person name="Dlakic M."/>
            <person name="Fields M.W."/>
            <person name="Delmont T.O."/>
            <person name="Eren A.M."/>
            <person name="Jay Z.J."/>
            <person name="Klingelsmith K.B."/>
            <person name="Rusch D.B."/>
            <person name="Inskeep W.P."/>
        </authorList>
    </citation>
    <scope>NUCLEOTIDE SEQUENCE [LARGE SCALE GENOMIC DNA]</scope>
    <source>
        <strain evidence="1 2">WS</strain>
    </source>
</reference>
<dbReference type="RefSeq" id="WP_012309543.1">
    <property type="nucleotide sequence ID" value="NZ_RCOR01000012.1"/>
</dbReference>
<protein>
    <submittedName>
        <fullName evidence="1">Uncharacterized protein</fullName>
    </submittedName>
</protein>
<name>A0A3R9PS01_9CREN</name>
<dbReference type="GeneID" id="6094177"/>
<organism evidence="1 2">
    <name type="scientific">Candidatus Korarchaeum cryptofilum</name>
    <dbReference type="NCBI Taxonomy" id="498846"/>
    <lineage>
        <taxon>Archaea</taxon>
        <taxon>Thermoproteota</taxon>
        <taxon>Candidatus Korarchaeia</taxon>
        <taxon>Candidatus Korarchaeales</taxon>
        <taxon>Candidatus Korarchaeaceae</taxon>
        <taxon>Candidatus Korarchaeum</taxon>
    </lineage>
</organism>
<comment type="caution">
    <text evidence="1">The sequence shown here is derived from an EMBL/GenBank/DDBJ whole genome shotgun (WGS) entry which is preliminary data.</text>
</comment>
<dbReference type="Proteomes" id="UP000278149">
    <property type="component" value="Unassembled WGS sequence"/>
</dbReference>
<sequence length="92" mass="10876">MYSDPRLSFKLGEFIQSVEDKLIYSKPKVADLIRELQRLNEMLEEEDKEIPNSWIDYLKQNYGSLEELDPDDRKALVQDLEGIKQSIMNKIK</sequence>
<evidence type="ECO:0000313" key="2">
    <source>
        <dbReference type="Proteomes" id="UP000278149"/>
    </source>
</evidence>
<gene>
    <name evidence="1" type="ORF">D9Q81_01425</name>
</gene>
<dbReference type="AlphaFoldDB" id="A0A3R9PS01"/>
<proteinExistence type="predicted"/>
<accession>A0A3R9PS01</accession>
<evidence type="ECO:0000313" key="1">
    <source>
        <dbReference type="EMBL" id="RSN70246.1"/>
    </source>
</evidence>